<sequence>MSEEHLIVLDGYNVIHRSRDLRPGPERTLEEARHKLIALLSWTVGGGEARFLIVFDGAEGGGSAHTGSERVQVRWSRPPTKADDVIRDIVEAEIERGRRVTVATADLEVARHARAMGANVVLSELFLASVLGPQRVEGAEKPDAPNRRELEEWVELFRRRGEDPSGEPGGD</sequence>
<protein>
    <submittedName>
        <fullName evidence="1">NYN domain-containing protein</fullName>
    </submittedName>
</protein>
<dbReference type="Proteomes" id="UP000319836">
    <property type="component" value="Unassembled WGS sequence"/>
</dbReference>
<reference evidence="1 2" key="1">
    <citation type="journal article" date="2019" name="Nat. Microbiol.">
        <title>Mediterranean grassland soil C-N compound turnover is dependent on rainfall and depth, and is mediated by genomically divergent microorganisms.</title>
        <authorList>
            <person name="Diamond S."/>
            <person name="Andeer P.F."/>
            <person name="Li Z."/>
            <person name="Crits-Christoph A."/>
            <person name="Burstein D."/>
            <person name="Anantharaman K."/>
            <person name="Lane K.R."/>
            <person name="Thomas B.C."/>
            <person name="Pan C."/>
            <person name="Northen T.R."/>
            <person name="Banfield J.F."/>
        </authorList>
    </citation>
    <scope>NUCLEOTIDE SEQUENCE [LARGE SCALE GENOMIC DNA]</scope>
    <source>
        <strain evidence="1">WS_10</strain>
    </source>
</reference>
<dbReference type="PANTHER" id="PTHR34547">
    <property type="entry name" value="YACP-LIKE NYN DOMAIN PROTEIN"/>
    <property type="match status" value="1"/>
</dbReference>
<proteinExistence type="predicted"/>
<evidence type="ECO:0000313" key="1">
    <source>
        <dbReference type="EMBL" id="TMQ70167.1"/>
    </source>
</evidence>
<gene>
    <name evidence="1" type="ORF">E6K80_09350</name>
</gene>
<dbReference type="PANTHER" id="PTHR34547:SF1">
    <property type="entry name" value="YACP-LIKE NYN DOMAIN PROTEIN"/>
    <property type="match status" value="1"/>
</dbReference>
<name>A0A538U2P2_UNCEI</name>
<organism evidence="1 2">
    <name type="scientific">Eiseniibacteriota bacterium</name>
    <dbReference type="NCBI Taxonomy" id="2212470"/>
    <lineage>
        <taxon>Bacteria</taxon>
        <taxon>Candidatus Eiseniibacteriota</taxon>
    </lineage>
</organism>
<dbReference type="InterPro" id="IPR010298">
    <property type="entry name" value="YacP-like"/>
</dbReference>
<dbReference type="EMBL" id="VBPA01000229">
    <property type="protein sequence ID" value="TMQ70167.1"/>
    <property type="molecule type" value="Genomic_DNA"/>
</dbReference>
<comment type="caution">
    <text evidence="1">The sequence shown here is derived from an EMBL/GenBank/DDBJ whole genome shotgun (WGS) entry which is preliminary data.</text>
</comment>
<dbReference type="Pfam" id="PF05991">
    <property type="entry name" value="NYN_YacP"/>
    <property type="match status" value="1"/>
</dbReference>
<dbReference type="AlphaFoldDB" id="A0A538U2P2"/>
<evidence type="ECO:0000313" key="2">
    <source>
        <dbReference type="Proteomes" id="UP000319836"/>
    </source>
</evidence>
<accession>A0A538U2P2</accession>